<dbReference type="Pfam" id="PF13597">
    <property type="entry name" value="NRDD"/>
    <property type="match status" value="1"/>
</dbReference>
<evidence type="ECO:0000313" key="1">
    <source>
        <dbReference type="EMBL" id="ERJ91968.1"/>
    </source>
</evidence>
<gene>
    <name evidence="1" type="ORF">HMPREF9193_01626</name>
</gene>
<evidence type="ECO:0008006" key="3">
    <source>
        <dbReference type="Google" id="ProtNLM"/>
    </source>
</evidence>
<dbReference type="CDD" id="cd02947">
    <property type="entry name" value="TRX_family"/>
    <property type="match status" value="1"/>
</dbReference>
<organism evidence="1 2">
    <name type="scientific">Treponema lecithinolyticum ATCC 700332</name>
    <dbReference type="NCBI Taxonomy" id="1321815"/>
    <lineage>
        <taxon>Bacteria</taxon>
        <taxon>Pseudomonadati</taxon>
        <taxon>Spirochaetota</taxon>
        <taxon>Spirochaetia</taxon>
        <taxon>Spirochaetales</taxon>
        <taxon>Treponemataceae</taxon>
        <taxon>Treponema</taxon>
    </lineage>
</organism>
<sequence>MSTVRPIAQIEQDIAQIKEELKSVRGTETEVYSRIVGYYRSVRNWNKGKRDEYNQRKQFVIGTNNTHAASGCSQIIGSESSECAESSQVQNGNAVPNGTLNGAAVSYEFFGKTTCPNCPPVKNYLAGSGVNGIFVDVDTAEGLARACEMGVRAAPTVILFNENGEEAGRAYNVNELSAILEPAAEHVA</sequence>
<dbReference type="EMBL" id="AWVH01000039">
    <property type="protein sequence ID" value="ERJ91968.1"/>
    <property type="molecule type" value="Genomic_DNA"/>
</dbReference>
<dbReference type="Proteomes" id="UP000016649">
    <property type="component" value="Unassembled WGS sequence"/>
</dbReference>
<dbReference type="Gene3D" id="3.40.30.10">
    <property type="entry name" value="Glutaredoxin"/>
    <property type="match status" value="1"/>
</dbReference>
<dbReference type="InterPro" id="IPR036249">
    <property type="entry name" value="Thioredoxin-like_sf"/>
</dbReference>
<keyword evidence="2" id="KW-1185">Reference proteome</keyword>
<accession>A0ABN0NX32</accession>
<dbReference type="SUPFAM" id="SSF52833">
    <property type="entry name" value="Thioredoxin-like"/>
    <property type="match status" value="1"/>
</dbReference>
<protein>
    <recommendedName>
        <fullName evidence="3">Glutaredoxin</fullName>
    </recommendedName>
</protein>
<dbReference type="InterPro" id="IPR012833">
    <property type="entry name" value="NrdD"/>
</dbReference>
<comment type="caution">
    <text evidence="1">The sequence shown here is derived from an EMBL/GenBank/DDBJ whole genome shotgun (WGS) entry which is preliminary data.</text>
</comment>
<name>A0ABN0NX32_TRELE</name>
<evidence type="ECO:0000313" key="2">
    <source>
        <dbReference type="Proteomes" id="UP000016649"/>
    </source>
</evidence>
<reference evidence="1 2" key="1">
    <citation type="submission" date="2013-08" db="EMBL/GenBank/DDBJ databases">
        <authorList>
            <person name="Weinstock G."/>
            <person name="Sodergren E."/>
            <person name="Wylie T."/>
            <person name="Fulton L."/>
            <person name="Fulton R."/>
            <person name="Fronick C."/>
            <person name="O'Laughlin M."/>
            <person name="Godfrey J."/>
            <person name="Miner T."/>
            <person name="Herter B."/>
            <person name="Appelbaum E."/>
            <person name="Cordes M."/>
            <person name="Lek S."/>
            <person name="Wollam A."/>
            <person name="Pepin K.H."/>
            <person name="Palsikar V.B."/>
            <person name="Mitreva M."/>
            <person name="Wilson R.K."/>
        </authorList>
    </citation>
    <scope>NUCLEOTIDE SEQUENCE [LARGE SCALE GENOMIC DNA]</scope>
    <source>
        <strain evidence="1 2">ATCC 700332</strain>
    </source>
</reference>
<dbReference type="RefSeq" id="WP_021687827.1">
    <property type="nucleotide sequence ID" value="NZ_KI260569.1"/>
</dbReference>
<proteinExistence type="predicted"/>